<dbReference type="InterPro" id="IPR020845">
    <property type="entry name" value="AMP-binding_CS"/>
</dbReference>
<dbReference type="InterPro" id="IPR000873">
    <property type="entry name" value="AMP-dep_synth/lig_dom"/>
</dbReference>
<dbReference type="OrthoDB" id="6510610at2759"/>
<dbReference type="EMBL" id="JABSTR010000011">
    <property type="protein sequence ID" value="KAH9382400.1"/>
    <property type="molecule type" value="Genomic_DNA"/>
</dbReference>
<sequence>MLREEFKYGLIVSPTLERSIRAYPSRLQPYAGGDSFKPRIENNILFSPYPPVEIPVCSIYTAVKRFLNQPGSKIAVVDCTQSLTRQALLRMIECHAGGFQELGIRPGDHVCVHLRNNVENFVIVFGIIFAGATVILSNTTHKHHELLYRMDDGDATHIVTDSGCVRKVRDVCDVLKIPEKNRFVLGEASGFTSVAGFELLSRDAFVEVPRPDPRNTIAAIAYTAGTTGSSRGVEITHYSFVANLLQNQ</sequence>
<dbReference type="AlphaFoldDB" id="A0A9J6H5M5"/>
<feature type="domain" description="AMP-dependent synthetase/ligase" evidence="1">
    <location>
        <begin position="67"/>
        <end position="246"/>
    </location>
</feature>
<dbReference type="InterPro" id="IPR050237">
    <property type="entry name" value="ATP-dep_AMP-bd_enzyme"/>
</dbReference>
<evidence type="ECO:0000313" key="2">
    <source>
        <dbReference type="EMBL" id="KAH9382400.1"/>
    </source>
</evidence>
<evidence type="ECO:0000313" key="3">
    <source>
        <dbReference type="Proteomes" id="UP000821853"/>
    </source>
</evidence>
<dbReference type="Proteomes" id="UP000821853">
    <property type="component" value="Chromosome 9"/>
</dbReference>
<name>A0A9J6H5M5_HAELO</name>
<dbReference type="PANTHER" id="PTHR43767:SF1">
    <property type="entry name" value="NONRIBOSOMAL PEPTIDE SYNTHASE PES1 (EUROFUNG)-RELATED"/>
    <property type="match status" value="1"/>
</dbReference>
<keyword evidence="3" id="KW-1185">Reference proteome</keyword>
<comment type="caution">
    <text evidence="2">The sequence shown here is derived from an EMBL/GenBank/DDBJ whole genome shotgun (WGS) entry which is preliminary data.</text>
</comment>
<dbReference type="SUPFAM" id="SSF56801">
    <property type="entry name" value="Acetyl-CoA synthetase-like"/>
    <property type="match status" value="1"/>
</dbReference>
<reference evidence="2 3" key="1">
    <citation type="journal article" date="2020" name="Cell">
        <title>Large-Scale Comparative Analyses of Tick Genomes Elucidate Their Genetic Diversity and Vector Capacities.</title>
        <authorList>
            <consortium name="Tick Genome and Microbiome Consortium (TIGMIC)"/>
            <person name="Jia N."/>
            <person name="Wang J."/>
            <person name="Shi W."/>
            <person name="Du L."/>
            <person name="Sun Y."/>
            <person name="Zhan W."/>
            <person name="Jiang J.F."/>
            <person name="Wang Q."/>
            <person name="Zhang B."/>
            <person name="Ji P."/>
            <person name="Bell-Sakyi L."/>
            <person name="Cui X.M."/>
            <person name="Yuan T.T."/>
            <person name="Jiang B.G."/>
            <person name="Yang W.F."/>
            <person name="Lam T.T."/>
            <person name="Chang Q.C."/>
            <person name="Ding S.J."/>
            <person name="Wang X.J."/>
            <person name="Zhu J.G."/>
            <person name="Ruan X.D."/>
            <person name="Zhao L."/>
            <person name="Wei J.T."/>
            <person name="Ye R.Z."/>
            <person name="Que T.C."/>
            <person name="Du C.H."/>
            <person name="Zhou Y.H."/>
            <person name="Cheng J.X."/>
            <person name="Dai P.F."/>
            <person name="Guo W.B."/>
            <person name="Han X.H."/>
            <person name="Huang E.J."/>
            <person name="Li L.F."/>
            <person name="Wei W."/>
            <person name="Gao Y.C."/>
            <person name="Liu J.Z."/>
            <person name="Shao H.Z."/>
            <person name="Wang X."/>
            <person name="Wang C.C."/>
            <person name="Yang T.C."/>
            <person name="Huo Q.B."/>
            <person name="Li W."/>
            <person name="Chen H.Y."/>
            <person name="Chen S.E."/>
            <person name="Zhou L.G."/>
            <person name="Ni X.B."/>
            <person name="Tian J.H."/>
            <person name="Sheng Y."/>
            <person name="Liu T."/>
            <person name="Pan Y.S."/>
            <person name="Xia L.Y."/>
            <person name="Li J."/>
            <person name="Zhao F."/>
            <person name="Cao W.C."/>
        </authorList>
    </citation>
    <scope>NUCLEOTIDE SEQUENCE [LARGE SCALE GENOMIC DNA]</scope>
    <source>
        <strain evidence="2">HaeL-2018</strain>
    </source>
</reference>
<gene>
    <name evidence="2" type="ORF">HPB48_011688</name>
</gene>
<proteinExistence type="predicted"/>
<evidence type="ECO:0000259" key="1">
    <source>
        <dbReference type="Pfam" id="PF00501"/>
    </source>
</evidence>
<protein>
    <recommendedName>
        <fullName evidence="1">AMP-dependent synthetase/ligase domain-containing protein</fullName>
    </recommendedName>
</protein>
<dbReference type="VEuPathDB" id="VectorBase:HLOH_046614"/>
<dbReference type="PANTHER" id="PTHR43767">
    <property type="entry name" value="LONG-CHAIN-FATTY-ACID--COA LIGASE"/>
    <property type="match status" value="1"/>
</dbReference>
<dbReference type="Gene3D" id="3.40.50.12780">
    <property type="entry name" value="N-terminal domain of ligase-like"/>
    <property type="match status" value="1"/>
</dbReference>
<accession>A0A9J6H5M5</accession>
<dbReference type="InterPro" id="IPR042099">
    <property type="entry name" value="ANL_N_sf"/>
</dbReference>
<dbReference type="OMA" id="PRIENNI"/>
<organism evidence="2 3">
    <name type="scientific">Haemaphysalis longicornis</name>
    <name type="common">Bush tick</name>
    <dbReference type="NCBI Taxonomy" id="44386"/>
    <lineage>
        <taxon>Eukaryota</taxon>
        <taxon>Metazoa</taxon>
        <taxon>Ecdysozoa</taxon>
        <taxon>Arthropoda</taxon>
        <taxon>Chelicerata</taxon>
        <taxon>Arachnida</taxon>
        <taxon>Acari</taxon>
        <taxon>Parasitiformes</taxon>
        <taxon>Ixodida</taxon>
        <taxon>Ixodoidea</taxon>
        <taxon>Ixodidae</taxon>
        <taxon>Haemaphysalinae</taxon>
        <taxon>Haemaphysalis</taxon>
    </lineage>
</organism>
<dbReference type="PROSITE" id="PS00455">
    <property type="entry name" value="AMP_BINDING"/>
    <property type="match status" value="1"/>
</dbReference>
<dbReference type="Pfam" id="PF00501">
    <property type="entry name" value="AMP-binding"/>
    <property type="match status" value="1"/>
</dbReference>